<feature type="domain" description="O-methyltransferase C-terminal" evidence="4">
    <location>
        <begin position="43"/>
        <end position="146"/>
    </location>
</feature>
<comment type="caution">
    <text evidence="5">The sequence shown here is derived from an EMBL/GenBank/DDBJ whole genome shotgun (WGS) entry which is preliminary data.</text>
</comment>
<dbReference type="PANTHER" id="PTHR13610">
    <property type="entry name" value="METHYLTRANSFERASE DOMAIN-CONTAINING PROTEIN"/>
    <property type="match status" value="1"/>
</dbReference>
<dbReference type="SUPFAM" id="SSF53335">
    <property type="entry name" value="S-adenosyl-L-methionine-dependent methyltransferases"/>
    <property type="match status" value="1"/>
</dbReference>
<evidence type="ECO:0000256" key="3">
    <source>
        <dbReference type="ARBA" id="ARBA00022691"/>
    </source>
</evidence>
<evidence type="ECO:0000313" key="5">
    <source>
        <dbReference type="EMBL" id="KKT70618.1"/>
    </source>
</evidence>
<gene>
    <name evidence="5" type="ORF">UW63_C0023G0007</name>
</gene>
<accession>A0A0G1JGW9</accession>
<dbReference type="InterPro" id="IPR001077">
    <property type="entry name" value="COMT_C"/>
</dbReference>
<organism evidence="5 6">
    <name type="scientific">Candidatus Uhrbacteria bacterium GW2011_GWF2_44_350</name>
    <dbReference type="NCBI Taxonomy" id="1619000"/>
    <lineage>
        <taxon>Bacteria</taxon>
        <taxon>Candidatus Uhriibacteriota</taxon>
    </lineage>
</organism>
<evidence type="ECO:0000259" key="4">
    <source>
        <dbReference type="Pfam" id="PF00891"/>
    </source>
</evidence>
<dbReference type="EMBL" id="LCJB01000023">
    <property type="protein sequence ID" value="KKT70618.1"/>
    <property type="molecule type" value="Genomic_DNA"/>
</dbReference>
<dbReference type="InterPro" id="IPR026170">
    <property type="entry name" value="FAM173A/B"/>
</dbReference>
<dbReference type="GO" id="GO:0016279">
    <property type="term" value="F:protein-lysine N-methyltransferase activity"/>
    <property type="evidence" value="ECO:0007669"/>
    <property type="project" value="InterPro"/>
</dbReference>
<dbReference type="Gene3D" id="3.40.50.150">
    <property type="entry name" value="Vaccinia Virus protein VP39"/>
    <property type="match status" value="1"/>
</dbReference>
<evidence type="ECO:0000256" key="2">
    <source>
        <dbReference type="ARBA" id="ARBA00022679"/>
    </source>
</evidence>
<dbReference type="Pfam" id="PF00891">
    <property type="entry name" value="Methyltransf_2"/>
    <property type="match status" value="1"/>
</dbReference>
<protein>
    <recommendedName>
        <fullName evidence="4">O-methyltransferase C-terminal domain-containing protein</fullName>
    </recommendedName>
</protein>
<proteinExistence type="predicted"/>
<keyword evidence="2" id="KW-0808">Transferase</keyword>
<keyword evidence="1" id="KW-0489">Methyltransferase</keyword>
<dbReference type="PANTHER" id="PTHR13610:SF11">
    <property type="entry name" value="METHYLTRANSFERASE DOMAIN-CONTAINING PROTEIN"/>
    <property type="match status" value="1"/>
</dbReference>
<dbReference type="Proteomes" id="UP000034154">
    <property type="component" value="Unassembled WGS sequence"/>
</dbReference>
<dbReference type="InterPro" id="IPR029063">
    <property type="entry name" value="SAM-dependent_MTases_sf"/>
</dbReference>
<sequence>MYTLLLVLLVFIQLLLLFALFFLVTMMATALFGVPWVPTRDRIGKKMFELAELKSGETVVDFGCGDGSLLLTAVKKFGAAKGIGYEIHPGIRWIGLLRARIAGVSDKIDLQGGNFFKVELPKADVVATYLFPETQAKLEPLLKKYYPSGTRVVSRTFRYPSLLLIKTSEAHGEKLYLYKLP</sequence>
<dbReference type="AlphaFoldDB" id="A0A0G1JGW9"/>
<keyword evidence="3" id="KW-0949">S-adenosyl-L-methionine</keyword>
<name>A0A0G1JGW9_9BACT</name>
<dbReference type="GO" id="GO:0008171">
    <property type="term" value="F:O-methyltransferase activity"/>
    <property type="evidence" value="ECO:0007669"/>
    <property type="project" value="InterPro"/>
</dbReference>
<reference evidence="5 6" key="1">
    <citation type="journal article" date="2015" name="Nature">
        <title>rRNA introns, odd ribosomes, and small enigmatic genomes across a large radiation of phyla.</title>
        <authorList>
            <person name="Brown C.T."/>
            <person name="Hug L.A."/>
            <person name="Thomas B.C."/>
            <person name="Sharon I."/>
            <person name="Castelle C.J."/>
            <person name="Singh A."/>
            <person name="Wilkins M.J."/>
            <person name="Williams K.H."/>
            <person name="Banfield J.F."/>
        </authorList>
    </citation>
    <scope>NUCLEOTIDE SEQUENCE [LARGE SCALE GENOMIC DNA]</scope>
</reference>
<dbReference type="GO" id="GO:0032259">
    <property type="term" value="P:methylation"/>
    <property type="evidence" value="ECO:0007669"/>
    <property type="project" value="UniProtKB-KW"/>
</dbReference>
<evidence type="ECO:0000313" key="6">
    <source>
        <dbReference type="Proteomes" id="UP000034154"/>
    </source>
</evidence>
<evidence type="ECO:0000256" key="1">
    <source>
        <dbReference type="ARBA" id="ARBA00022603"/>
    </source>
</evidence>